<dbReference type="PANTHER" id="PTHR20857">
    <property type="entry name" value="THIAMINE-PHOSPHATE PYROPHOSPHORYLASE"/>
    <property type="match status" value="1"/>
</dbReference>
<name>A0A9D1KFY3_9FIRM</name>
<evidence type="ECO:0000313" key="4">
    <source>
        <dbReference type="EMBL" id="HIT40947.1"/>
    </source>
</evidence>
<dbReference type="GO" id="GO:0009228">
    <property type="term" value="P:thiamine biosynthetic process"/>
    <property type="evidence" value="ECO:0007669"/>
    <property type="project" value="UniProtKB-KW"/>
</dbReference>
<dbReference type="InterPro" id="IPR022998">
    <property type="entry name" value="ThiamineP_synth_TenI"/>
</dbReference>
<dbReference type="Proteomes" id="UP000886860">
    <property type="component" value="Unassembled WGS sequence"/>
</dbReference>
<keyword evidence="2" id="KW-0784">Thiamine biosynthesis</keyword>
<evidence type="ECO:0000259" key="3">
    <source>
        <dbReference type="Pfam" id="PF02581"/>
    </source>
</evidence>
<comment type="pathway">
    <text evidence="1">Cofactor biosynthesis; thiamine diphosphate biosynthesis.</text>
</comment>
<comment type="caution">
    <text evidence="4">The sequence shown here is derived from an EMBL/GenBank/DDBJ whole genome shotgun (WGS) entry which is preliminary data.</text>
</comment>
<dbReference type="Pfam" id="PF02581">
    <property type="entry name" value="TMP-TENI"/>
    <property type="match status" value="1"/>
</dbReference>
<gene>
    <name evidence="4" type="ORF">IAB60_02420</name>
</gene>
<reference evidence="4" key="1">
    <citation type="submission" date="2020-10" db="EMBL/GenBank/DDBJ databases">
        <authorList>
            <person name="Gilroy R."/>
        </authorList>
    </citation>
    <scope>NUCLEOTIDE SEQUENCE</scope>
    <source>
        <strain evidence="4">CHK123-3438</strain>
    </source>
</reference>
<evidence type="ECO:0000256" key="1">
    <source>
        <dbReference type="ARBA" id="ARBA00004948"/>
    </source>
</evidence>
<evidence type="ECO:0000256" key="2">
    <source>
        <dbReference type="ARBA" id="ARBA00022977"/>
    </source>
</evidence>
<accession>A0A9D1KFY3</accession>
<sequence>MKNTENDTDLFSSVIAVTNRRLCARPFPEQIERVCRLHPKGLIVREKDLTEAEYARLFCQVMEICDRYQVPCICHTYIQTAKDAGCRQIHLPLPLLKSLSASGKLEGFDTIGVSVHSAAEAADAEKLGAAYVTAGHIFQTDCKKDLPPRGLKFLKEVCHSVRIPVYGIGGIRADKEQLELLKENGAAGGCIMSGMMRI</sequence>
<proteinExistence type="predicted"/>
<dbReference type="InterPro" id="IPR013785">
    <property type="entry name" value="Aldolase_TIM"/>
</dbReference>
<dbReference type="SUPFAM" id="SSF51391">
    <property type="entry name" value="Thiamin phosphate synthase"/>
    <property type="match status" value="1"/>
</dbReference>
<protein>
    <submittedName>
        <fullName evidence="4">Thiamine phosphate synthase</fullName>
    </submittedName>
</protein>
<dbReference type="AlphaFoldDB" id="A0A9D1KFY3"/>
<organism evidence="4 5">
    <name type="scientific">Candidatus Caccovicinus merdipullorum</name>
    <dbReference type="NCBI Taxonomy" id="2840724"/>
    <lineage>
        <taxon>Bacteria</taxon>
        <taxon>Bacillati</taxon>
        <taxon>Bacillota</taxon>
        <taxon>Clostridia</taxon>
        <taxon>Eubacteriales</taxon>
        <taxon>Candidatus Caccovicinus</taxon>
    </lineage>
</organism>
<dbReference type="EMBL" id="DVKS01000043">
    <property type="protein sequence ID" value="HIT40947.1"/>
    <property type="molecule type" value="Genomic_DNA"/>
</dbReference>
<dbReference type="CDD" id="cd00564">
    <property type="entry name" value="TMP_TenI"/>
    <property type="match status" value="1"/>
</dbReference>
<dbReference type="GO" id="GO:0005737">
    <property type="term" value="C:cytoplasm"/>
    <property type="evidence" value="ECO:0007669"/>
    <property type="project" value="TreeGrafter"/>
</dbReference>
<dbReference type="Gene3D" id="3.20.20.70">
    <property type="entry name" value="Aldolase class I"/>
    <property type="match status" value="1"/>
</dbReference>
<dbReference type="InterPro" id="IPR036206">
    <property type="entry name" value="ThiamineP_synth_sf"/>
</dbReference>
<evidence type="ECO:0000313" key="5">
    <source>
        <dbReference type="Proteomes" id="UP000886860"/>
    </source>
</evidence>
<feature type="domain" description="Thiamine phosphate synthase/TenI" evidence="3">
    <location>
        <begin position="15"/>
        <end position="194"/>
    </location>
</feature>
<dbReference type="PANTHER" id="PTHR20857:SF15">
    <property type="entry name" value="THIAMINE-PHOSPHATE SYNTHASE"/>
    <property type="match status" value="1"/>
</dbReference>
<reference evidence="4" key="2">
    <citation type="journal article" date="2021" name="PeerJ">
        <title>Extensive microbial diversity within the chicken gut microbiome revealed by metagenomics and culture.</title>
        <authorList>
            <person name="Gilroy R."/>
            <person name="Ravi A."/>
            <person name="Getino M."/>
            <person name="Pursley I."/>
            <person name="Horton D.L."/>
            <person name="Alikhan N.F."/>
            <person name="Baker D."/>
            <person name="Gharbi K."/>
            <person name="Hall N."/>
            <person name="Watson M."/>
            <person name="Adriaenssens E.M."/>
            <person name="Foster-Nyarko E."/>
            <person name="Jarju S."/>
            <person name="Secka A."/>
            <person name="Antonio M."/>
            <person name="Oren A."/>
            <person name="Chaudhuri R.R."/>
            <person name="La Ragione R."/>
            <person name="Hildebrand F."/>
            <person name="Pallen M.J."/>
        </authorList>
    </citation>
    <scope>NUCLEOTIDE SEQUENCE</scope>
    <source>
        <strain evidence="4">CHK123-3438</strain>
    </source>
</reference>
<dbReference type="GO" id="GO:0004789">
    <property type="term" value="F:thiamine-phosphate diphosphorylase activity"/>
    <property type="evidence" value="ECO:0007669"/>
    <property type="project" value="TreeGrafter"/>
</dbReference>